<evidence type="ECO:0000313" key="2">
    <source>
        <dbReference type="Proteomes" id="UP001174909"/>
    </source>
</evidence>
<proteinExistence type="predicted"/>
<dbReference type="Proteomes" id="UP001174909">
    <property type="component" value="Unassembled WGS sequence"/>
</dbReference>
<organism evidence="1 2">
    <name type="scientific">Geodia barretti</name>
    <name type="common">Barrett's horny sponge</name>
    <dbReference type="NCBI Taxonomy" id="519541"/>
    <lineage>
        <taxon>Eukaryota</taxon>
        <taxon>Metazoa</taxon>
        <taxon>Porifera</taxon>
        <taxon>Demospongiae</taxon>
        <taxon>Heteroscleromorpha</taxon>
        <taxon>Tetractinellida</taxon>
        <taxon>Astrophorina</taxon>
        <taxon>Geodiidae</taxon>
        <taxon>Geodia</taxon>
    </lineage>
</organism>
<protein>
    <submittedName>
        <fullName evidence="1">Uncharacterized protein</fullName>
    </submittedName>
</protein>
<reference evidence="1" key="1">
    <citation type="submission" date="2023-03" db="EMBL/GenBank/DDBJ databases">
        <authorList>
            <person name="Steffen K."/>
            <person name="Cardenas P."/>
        </authorList>
    </citation>
    <scope>NUCLEOTIDE SEQUENCE</scope>
</reference>
<name>A0AA35WMQ6_GEOBA</name>
<sequence>MLVQWRLERWVVGGGRGIRASTSVLYSGSRSPLITFPQRKDSNGQPLVRLSLEHMQPAPSSSSASLSTRPAASQHSVTLTSLPIAFGRLPLTSPEMEAINVSNIAYSSG</sequence>
<gene>
    <name evidence="1" type="ORF">GBAR_LOCUS13239</name>
</gene>
<comment type="caution">
    <text evidence="1">The sequence shown here is derived from an EMBL/GenBank/DDBJ whole genome shotgun (WGS) entry which is preliminary data.</text>
</comment>
<dbReference type="EMBL" id="CASHTH010001963">
    <property type="protein sequence ID" value="CAI8022571.1"/>
    <property type="molecule type" value="Genomic_DNA"/>
</dbReference>
<accession>A0AA35WMQ6</accession>
<keyword evidence="2" id="KW-1185">Reference proteome</keyword>
<dbReference type="AlphaFoldDB" id="A0AA35WMQ6"/>
<evidence type="ECO:0000313" key="1">
    <source>
        <dbReference type="EMBL" id="CAI8022571.1"/>
    </source>
</evidence>